<protein>
    <submittedName>
        <fullName evidence="2">Uncharacterized protein</fullName>
    </submittedName>
</protein>
<sequence length="116" mass="12908">MHFVPETRINCCTVEKGSPDYGGHGQPSSPRCPRDVPRATILHTDTTKTKGASTISGFLIKESQAVMRKFGKELFMFEERGLDIRNAKERLRIASSREASYGLPTTHNTLTALREA</sequence>
<name>A0AAD8JBU2_9APIA</name>
<comment type="caution">
    <text evidence="2">The sequence shown here is derived from an EMBL/GenBank/DDBJ whole genome shotgun (WGS) entry which is preliminary data.</text>
</comment>
<organism evidence="2 3">
    <name type="scientific">Heracleum sosnowskyi</name>
    <dbReference type="NCBI Taxonomy" id="360622"/>
    <lineage>
        <taxon>Eukaryota</taxon>
        <taxon>Viridiplantae</taxon>
        <taxon>Streptophyta</taxon>
        <taxon>Embryophyta</taxon>
        <taxon>Tracheophyta</taxon>
        <taxon>Spermatophyta</taxon>
        <taxon>Magnoliopsida</taxon>
        <taxon>eudicotyledons</taxon>
        <taxon>Gunneridae</taxon>
        <taxon>Pentapetalae</taxon>
        <taxon>asterids</taxon>
        <taxon>campanulids</taxon>
        <taxon>Apiales</taxon>
        <taxon>Apiaceae</taxon>
        <taxon>Apioideae</taxon>
        <taxon>apioid superclade</taxon>
        <taxon>Tordylieae</taxon>
        <taxon>Tordyliinae</taxon>
        <taxon>Heracleum</taxon>
    </lineage>
</organism>
<feature type="region of interest" description="Disordered" evidence="1">
    <location>
        <begin position="16"/>
        <end position="35"/>
    </location>
</feature>
<dbReference type="AlphaFoldDB" id="A0AAD8JBU2"/>
<proteinExistence type="predicted"/>
<dbReference type="EMBL" id="JAUIZM010000002">
    <property type="protein sequence ID" value="KAK1400228.1"/>
    <property type="molecule type" value="Genomic_DNA"/>
</dbReference>
<reference evidence="2" key="2">
    <citation type="submission" date="2023-05" db="EMBL/GenBank/DDBJ databases">
        <authorList>
            <person name="Schelkunov M.I."/>
        </authorList>
    </citation>
    <scope>NUCLEOTIDE SEQUENCE</scope>
    <source>
        <strain evidence="2">Hsosn_3</strain>
        <tissue evidence="2">Leaf</tissue>
    </source>
</reference>
<gene>
    <name evidence="2" type="ORF">POM88_010091</name>
</gene>
<evidence type="ECO:0000313" key="3">
    <source>
        <dbReference type="Proteomes" id="UP001237642"/>
    </source>
</evidence>
<evidence type="ECO:0000313" key="2">
    <source>
        <dbReference type="EMBL" id="KAK1400228.1"/>
    </source>
</evidence>
<dbReference type="Proteomes" id="UP001237642">
    <property type="component" value="Unassembled WGS sequence"/>
</dbReference>
<reference evidence="2" key="1">
    <citation type="submission" date="2023-02" db="EMBL/GenBank/DDBJ databases">
        <title>Genome of toxic invasive species Heracleum sosnowskyi carries increased number of genes despite the absence of recent whole-genome duplications.</title>
        <authorList>
            <person name="Schelkunov M."/>
            <person name="Shtratnikova V."/>
            <person name="Makarenko M."/>
            <person name="Klepikova A."/>
            <person name="Omelchenko D."/>
            <person name="Novikova G."/>
            <person name="Obukhova E."/>
            <person name="Bogdanov V."/>
            <person name="Penin A."/>
            <person name="Logacheva M."/>
        </authorList>
    </citation>
    <scope>NUCLEOTIDE SEQUENCE</scope>
    <source>
        <strain evidence="2">Hsosn_3</strain>
        <tissue evidence="2">Leaf</tissue>
    </source>
</reference>
<accession>A0AAD8JBU2</accession>
<keyword evidence="3" id="KW-1185">Reference proteome</keyword>
<evidence type="ECO:0000256" key="1">
    <source>
        <dbReference type="SAM" id="MobiDB-lite"/>
    </source>
</evidence>